<keyword evidence="3" id="KW-1185">Reference proteome</keyword>
<organism evidence="2 3">
    <name type="scientific">Allorhodopirellula heiligendammensis</name>
    <dbReference type="NCBI Taxonomy" id="2714739"/>
    <lineage>
        <taxon>Bacteria</taxon>
        <taxon>Pseudomonadati</taxon>
        <taxon>Planctomycetota</taxon>
        <taxon>Planctomycetia</taxon>
        <taxon>Pirellulales</taxon>
        <taxon>Pirellulaceae</taxon>
        <taxon>Allorhodopirellula</taxon>
    </lineage>
</organism>
<dbReference type="AlphaFoldDB" id="A0A5C6BE37"/>
<evidence type="ECO:0000313" key="3">
    <source>
        <dbReference type="Proteomes" id="UP000319908"/>
    </source>
</evidence>
<comment type="caution">
    <text evidence="2">The sequence shown here is derived from an EMBL/GenBank/DDBJ whole genome shotgun (WGS) entry which is preliminary data.</text>
</comment>
<gene>
    <name evidence="2" type="ORF">Poly21_53350</name>
</gene>
<protein>
    <submittedName>
        <fullName evidence="2">Uncharacterized protein</fullName>
    </submittedName>
</protein>
<dbReference type="EMBL" id="SJPU01000005">
    <property type="protein sequence ID" value="TWU10002.1"/>
    <property type="molecule type" value="Genomic_DNA"/>
</dbReference>
<feature type="region of interest" description="Disordered" evidence="1">
    <location>
        <begin position="1"/>
        <end position="38"/>
    </location>
</feature>
<reference evidence="2 3" key="1">
    <citation type="journal article" date="2020" name="Antonie Van Leeuwenhoek">
        <title>Rhodopirellula heiligendammensis sp. nov., Rhodopirellula pilleata sp. nov., and Rhodopirellula solitaria sp. nov. isolated from natural or artificial marine surfaces in Northern Germany and California, USA, and emended description of the genus Rhodopirellula.</title>
        <authorList>
            <person name="Kallscheuer N."/>
            <person name="Wiegand S."/>
            <person name="Jogler M."/>
            <person name="Boedeker C."/>
            <person name="Peeters S.H."/>
            <person name="Rast P."/>
            <person name="Heuer A."/>
            <person name="Jetten M.S.M."/>
            <person name="Rohde M."/>
            <person name="Jogler C."/>
        </authorList>
    </citation>
    <scope>NUCLEOTIDE SEQUENCE [LARGE SCALE GENOMIC DNA]</scope>
    <source>
        <strain evidence="2 3">Poly21</strain>
    </source>
</reference>
<evidence type="ECO:0000256" key="1">
    <source>
        <dbReference type="SAM" id="MobiDB-lite"/>
    </source>
</evidence>
<feature type="compositionally biased region" description="Basic and acidic residues" evidence="1">
    <location>
        <begin position="1"/>
        <end position="10"/>
    </location>
</feature>
<evidence type="ECO:0000313" key="2">
    <source>
        <dbReference type="EMBL" id="TWU10002.1"/>
    </source>
</evidence>
<dbReference type="Proteomes" id="UP000319908">
    <property type="component" value="Unassembled WGS sequence"/>
</dbReference>
<sequence length="53" mass="5718">MATEPDKAKVDALTSKLSESIEPDEQGRPPLKISLPSDEALRDLASTLARRLG</sequence>
<name>A0A5C6BE37_9BACT</name>
<proteinExistence type="predicted"/>
<accession>A0A5C6BE37</accession>